<accession>A0A6P1TCE5</accession>
<dbReference type="RefSeq" id="WP_161858645.1">
    <property type="nucleotide sequence ID" value="NZ_CP047491.1"/>
</dbReference>
<dbReference type="InterPro" id="IPR016161">
    <property type="entry name" value="Ald_DH/histidinol_DH"/>
</dbReference>
<dbReference type="EMBL" id="CP047491">
    <property type="protein sequence ID" value="QHQ39323.1"/>
    <property type="molecule type" value="Genomic_DNA"/>
</dbReference>
<evidence type="ECO:0000313" key="6">
    <source>
        <dbReference type="Proteomes" id="UP000563601"/>
    </source>
</evidence>
<dbReference type="PANTHER" id="PTHR43353">
    <property type="entry name" value="SUCCINATE-SEMIALDEHYDE DEHYDROGENASE, MITOCHONDRIAL"/>
    <property type="match status" value="1"/>
</dbReference>
<dbReference type="OrthoDB" id="5720601at2"/>
<name>A0A6P1TCE5_9GAMM</name>
<evidence type="ECO:0000259" key="2">
    <source>
        <dbReference type="Pfam" id="PF00171"/>
    </source>
</evidence>
<evidence type="ECO:0000313" key="3">
    <source>
        <dbReference type="EMBL" id="MBB5210162.1"/>
    </source>
</evidence>
<keyword evidence="1" id="KW-0560">Oxidoreductase</keyword>
<reference evidence="4 5" key="1">
    <citation type="submission" date="2020-01" db="EMBL/GenBank/DDBJ databases">
        <title>The possibility of degradation of plastic by Microbulbifer hydrolyticus IRE-31.</title>
        <authorList>
            <person name="Liu L."/>
        </authorList>
    </citation>
    <scope>NUCLEOTIDE SEQUENCE [LARGE SCALE GENOMIC DNA]</scope>
    <source>
        <strain evidence="4 5">IRE-31</strain>
    </source>
</reference>
<dbReference type="Gene3D" id="3.40.309.10">
    <property type="entry name" value="Aldehyde Dehydrogenase, Chain A, domain 2"/>
    <property type="match status" value="1"/>
</dbReference>
<keyword evidence="5" id="KW-1185">Reference proteome</keyword>
<gene>
    <name evidence="4" type="ORF">GTQ55_10215</name>
    <name evidence="3" type="ORF">HNQ53_000350</name>
</gene>
<reference evidence="3 6" key="2">
    <citation type="submission" date="2020-08" db="EMBL/GenBank/DDBJ databases">
        <title>Genomic Encyclopedia of Type Strains, Phase IV (KMG-IV): sequencing the most valuable type-strain genomes for metagenomic binning, comparative biology and taxonomic classification.</title>
        <authorList>
            <person name="Goeker M."/>
        </authorList>
    </citation>
    <scope>NUCLEOTIDE SEQUENCE [LARGE SCALE GENOMIC DNA]</scope>
    <source>
        <strain evidence="3 6">DSM 11525</strain>
    </source>
</reference>
<feature type="domain" description="Aldehyde dehydrogenase" evidence="2">
    <location>
        <begin position="31"/>
        <end position="478"/>
    </location>
</feature>
<proteinExistence type="predicted"/>
<dbReference type="InterPro" id="IPR015590">
    <property type="entry name" value="Aldehyde_DH_dom"/>
</dbReference>
<evidence type="ECO:0000256" key="1">
    <source>
        <dbReference type="ARBA" id="ARBA00023002"/>
    </source>
</evidence>
<dbReference type="AlphaFoldDB" id="A0A6P1TCE5"/>
<dbReference type="GO" id="GO:0016620">
    <property type="term" value="F:oxidoreductase activity, acting on the aldehyde or oxo group of donors, NAD or NADP as acceptor"/>
    <property type="evidence" value="ECO:0007669"/>
    <property type="project" value="InterPro"/>
</dbReference>
<dbReference type="SUPFAM" id="SSF53720">
    <property type="entry name" value="ALDH-like"/>
    <property type="match status" value="1"/>
</dbReference>
<dbReference type="InterPro" id="IPR016162">
    <property type="entry name" value="Ald_DH_N"/>
</dbReference>
<evidence type="ECO:0000313" key="5">
    <source>
        <dbReference type="Proteomes" id="UP000464675"/>
    </source>
</evidence>
<dbReference type="EMBL" id="JACHHR010000001">
    <property type="protein sequence ID" value="MBB5210162.1"/>
    <property type="molecule type" value="Genomic_DNA"/>
</dbReference>
<sequence>MNREYHLPELTNFIDGACSAPTINRGQYLCDANTGEPLQERRNSDDTQVSTALEAADRVHREGIWEAIPAGERATLLENIAEELGSEEYAETISTADSLTSGAVIRTTRKMANILPLVFRGAAAYLRQGHLDRKVPGPCGAVEYLRRPWGPALLIAPWNGPTAIASHKVASALAAGAPCILKPSEFTPHSAIMMARAAQRAGLPDGVFQLVLGDRSVGGKMVEDPRIKAVSFTGGLAGGRAIARACADDFIPTQLELGGNNQLVVLEDADLDKAATGIVYGLTNLNGQWCRALGRLLVHESVKHALLDKVLSLLSGFRLGHSLDESSDMGPLVHRGHFEQILTDIERLQSHGGQLLSSTPLPDLRGNFVAPTLVDGCRPDDTREEIFGPVAAVHSFRDDSEALALANGTDLGLAGYVYSENIERAFAFARRMRTGGVKINGYSLLSIGEGTPRSAWGLSGLGEEGHAQSIEFFTGAQVIGVSPQDPLGGR</sequence>
<dbReference type="InterPro" id="IPR050740">
    <property type="entry name" value="Aldehyde_DH_Superfamily"/>
</dbReference>
<dbReference type="Proteomes" id="UP000464675">
    <property type="component" value="Chromosome"/>
</dbReference>
<dbReference type="PANTHER" id="PTHR43353:SF3">
    <property type="entry name" value="ALDEHYDE DEHYDROGENASE-RELATED"/>
    <property type="match status" value="1"/>
</dbReference>
<organism evidence="3 6">
    <name type="scientific">Microbulbifer hydrolyticus</name>
    <dbReference type="NCBI Taxonomy" id="48074"/>
    <lineage>
        <taxon>Bacteria</taxon>
        <taxon>Pseudomonadati</taxon>
        <taxon>Pseudomonadota</taxon>
        <taxon>Gammaproteobacteria</taxon>
        <taxon>Cellvibrionales</taxon>
        <taxon>Microbulbiferaceae</taxon>
        <taxon>Microbulbifer</taxon>
    </lineage>
</organism>
<dbReference type="Proteomes" id="UP000563601">
    <property type="component" value="Unassembled WGS sequence"/>
</dbReference>
<dbReference type="Gene3D" id="3.40.605.10">
    <property type="entry name" value="Aldehyde Dehydrogenase, Chain A, domain 1"/>
    <property type="match status" value="1"/>
</dbReference>
<protein>
    <submittedName>
        <fullName evidence="3">Acyl-CoA reductase-like NAD-dependent aldehyde dehydrogenase</fullName>
    </submittedName>
    <submittedName>
        <fullName evidence="4">Aldehyde dehydrogenase family protein</fullName>
    </submittedName>
</protein>
<dbReference type="Pfam" id="PF00171">
    <property type="entry name" value="Aldedh"/>
    <property type="match status" value="1"/>
</dbReference>
<dbReference type="CDD" id="cd07078">
    <property type="entry name" value="ALDH"/>
    <property type="match status" value="1"/>
</dbReference>
<dbReference type="InterPro" id="IPR016163">
    <property type="entry name" value="Ald_DH_C"/>
</dbReference>
<evidence type="ECO:0000313" key="4">
    <source>
        <dbReference type="EMBL" id="QHQ39323.1"/>
    </source>
</evidence>